<protein>
    <submittedName>
        <fullName evidence="2">Uncharacterized protein</fullName>
    </submittedName>
</protein>
<proteinExistence type="predicted"/>
<feature type="compositionally biased region" description="Polar residues" evidence="1">
    <location>
        <begin position="97"/>
        <end position="108"/>
    </location>
</feature>
<reference evidence="2 3" key="1">
    <citation type="submission" date="2017-11" db="EMBL/GenBank/DDBJ databases">
        <title>De novo assembly and phasing of dikaryotic genomes from two isolates of Puccinia coronata f. sp. avenae, the causal agent of oat crown rust.</title>
        <authorList>
            <person name="Miller M.E."/>
            <person name="Zhang Y."/>
            <person name="Omidvar V."/>
            <person name="Sperschneider J."/>
            <person name="Schwessinger B."/>
            <person name="Raley C."/>
            <person name="Palmer J.M."/>
            <person name="Garnica D."/>
            <person name="Upadhyaya N."/>
            <person name="Rathjen J."/>
            <person name="Taylor J.M."/>
            <person name="Park R.F."/>
            <person name="Dodds P.N."/>
            <person name="Hirsch C.D."/>
            <person name="Kianian S.F."/>
            <person name="Figueroa M."/>
        </authorList>
    </citation>
    <scope>NUCLEOTIDE SEQUENCE [LARGE SCALE GENOMIC DNA]</scope>
    <source>
        <strain evidence="2">12NC29</strain>
    </source>
</reference>
<feature type="region of interest" description="Disordered" evidence="1">
    <location>
        <begin position="38"/>
        <end position="155"/>
    </location>
</feature>
<evidence type="ECO:0000313" key="3">
    <source>
        <dbReference type="Proteomes" id="UP000235388"/>
    </source>
</evidence>
<accession>A0A2N5VUE2</accession>
<evidence type="ECO:0000256" key="1">
    <source>
        <dbReference type="SAM" id="MobiDB-lite"/>
    </source>
</evidence>
<feature type="compositionally biased region" description="Basic and acidic residues" evidence="1">
    <location>
        <begin position="109"/>
        <end position="120"/>
    </location>
</feature>
<sequence length="200" mass="22450">MALTNPLRVPAIRWRVPAKGRRVPAGVHAAQDLQTGFPSTTYHIPHIPLPQPYAATPKMAQTRKQPQQRSEDGTDRPTSHSNNKDDYHKEEHEQDLDSASANVTTKPETTNEKRLEDAHDLIPSFESSGNHDMKSDDEEDTNHLPDFTNGELGEDDELTLADLEDIEPESVDDKYTLESCRQSLAKQTNSTSHQTQRQSS</sequence>
<dbReference type="EMBL" id="PGCJ01000059">
    <property type="protein sequence ID" value="PLW53586.1"/>
    <property type="molecule type" value="Genomic_DNA"/>
</dbReference>
<dbReference type="AlphaFoldDB" id="A0A2N5VUE2"/>
<comment type="caution">
    <text evidence="2">The sequence shown here is derived from an EMBL/GenBank/DDBJ whole genome shotgun (WGS) entry which is preliminary data.</text>
</comment>
<feature type="compositionally biased region" description="Basic and acidic residues" evidence="1">
    <location>
        <begin position="69"/>
        <end position="92"/>
    </location>
</feature>
<name>A0A2N5VUE2_9BASI</name>
<organism evidence="2 3">
    <name type="scientific">Puccinia coronata f. sp. avenae</name>
    <dbReference type="NCBI Taxonomy" id="200324"/>
    <lineage>
        <taxon>Eukaryota</taxon>
        <taxon>Fungi</taxon>
        <taxon>Dikarya</taxon>
        <taxon>Basidiomycota</taxon>
        <taxon>Pucciniomycotina</taxon>
        <taxon>Pucciniomycetes</taxon>
        <taxon>Pucciniales</taxon>
        <taxon>Pucciniaceae</taxon>
        <taxon>Puccinia</taxon>
    </lineage>
</organism>
<evidence type="ECO:0000313" key="2">
    <source>
        <dbReference type="EMBL" id="PLW53586.1"/>
    </source>
</evidence>
<dbReference type="Proteomes" id="UP000235388">
    <property type="component" value="Unassembled WGS sequence"/>
</dbReference>
<gene>
    <name evidence="2" type="ORF">PCANC_06703</name>
</gene>
<keyword evidence="3" id="KW-1185">Reference proteome</keyword>